<dbReference type="Proteomes" id="UP000294229">
    <property type="component" value="Unassembled WGS sequence"/>
</dbReference>
<accession>A0A8B3TDZ8</accession>
<dbReference type="Pfam" id="PF08346">
    <property type="entry name" value="AntA"/>
    <property type="match status" value="1"/>
</dbReference>
<dbReference type="AlphaFoldDB" id="A0A8B3TDZ8"/>
<protein>
    <submittedName>
        <fullName evidence="2">Phage antirepressor Ant</fullName>
    </submittedName>
</protein>
<proteinExistence type="predicted"/>
<dbReference type="RefSeq" id="WP_130238639.1">
    <property type="nucleotide sequence ID" value="NZ_RQXS01000013.1"/>
</dbReference>
<reference evidence="2 3" key="1">
    <citation type="submission" date="2018-11" db="EMBL/GenBank/DDBJ databases">
        <title>Sequencing Av. paragallinarum serogroups.</title>
        <authorList>
            <person name="Hellmuth J.E."/>
            <person name="Boucher C.E."/>
            <person name="Cason E.D."/>
        </authorList>
    </citation>
    <scope>NUCLEOTIDE SEQUENCE [LARGE SCALE GENOMIC DNA]</scope>
    <source>
        <strain evidence="2 3">SA-3</strain>
    </source>
</reference>
<organism evidence="2 3">
    <name type="scientific">Avibacterium paragallinarum</name>
    <name type="common">Haemophilus gallinarum</name>
    <dbReference type="NCBI Taxonomy" id="728"/>
    <lineage>
        <taxon>Bacteria</taxon>
        <taxon>Pseudomonadati</taxon>
        <taxon>Pseudomonadota</taxon>
        <taxon>Gammaproteobacteria</taxon>
        <taxon>Pasteurellales</taxon>
        <taxon>Pasteurellaceae</taxon>
        <taxon>Avibacterium</taxon>
    </lineage>
</organism>
<evidence type="ECO:0000313" key="2">
    <source>
        <dbReference type="EMBL" id="RZN60141.1"/>
    </source>
</evidence>
<name>A0A8B3TDZ8_AVIPA</name>
<evidence type="ECO:0000259" key="1">
    <source>
        <dbReference type="Pfam" id="PF08346"/>
    </source>
</evidence>
<comment type="caution">
    <text evidence="2">The sequence shown here is derived from an EMBL/GenBank/DDBJ whole genome shotgun (WGS) entry which is preliminary data.</text>
</comment>
<dbReference type="InterPro" id="IPR013557">
    <property type="entry name" value="AntA/B_antirep"/>
</dbReference>
<gene>
    <name evidence="2" type="ORF">EIG79_04305</name>
</gene>
<sequence>MTTNTATTNALNLLLEPMKCQFQHKEINGINARNLHQALQIGRDFSTWIKNRIEECSFVEGQDFIIVENLSSPKWGSTNSERFTLNTANANKQLSKARPQKLIDYIISIDMAKHLSLLEKNEIGRAIRQHFIEAEKQLAQIAPNLHRNTVERTQARLATIDHNRAMTDAIKDYYQRQGKALKPYHFSNEQAMLDSLVIGENLHHWKERTGVANVRDSFTTRQLSLLKLLQQTNTTLLVLDMPFSQRKSHLTRLIEREAK</sequence>
<dbReference type="EMBL" id="RQXS01000013">
    <property type="protein sequence ID" value="RZN60141.1"/>
    <property type="molecule type" value="Genomic_DNA"/>
</dbReference>
<feature type="domain" description="AntA/AntB antirepressor" evidence="1">
    <location>
        <begin position="30"/>
        <end position="121"/>
    </location>
</feature>
<evidence type="ECO:0000313" key="3">
    <source>
        <dbReference type="Proteomes" id="UP000294229"/>
    </source>
</evidence>